<dbReference type="EMBL" id="VTPC01077819">
    <property type="protein sequence ID" value="KAF2888379.1"/>
    <property type="molecule type" value="Genomic_DNA"/>
</dbReference>
<dbReference type="Pfam" id="PF21787">
    <property type="entry name" value="TNP-like_RNaseH_N"/>
    <property type="match status" value="1"/>
</dbReference>
<dbReference type="InterPro" id="IPR048365">
    <property type="entry name" value="TNP-like_RNaseH_N"/>
</dbReference>
<feature type="coiled-coil region" evidence="1">
    <location>
        <begin position="15"/>
        <end position="42"/>
    </location>
</feature>
<comment type="caution">
    <text evidence="3">The sequence shown here is derived from an EMBL/GenBank/DDBJ whole genome shotgun (WGS) entry which is preliminary data.</text>
</comment>
<reference evidence="3" key="1">
    <citation type="submission" date="2019-08" db="EMBL/GenBank/DDBJ databases">
        <title>The genome of the North American firefly Photinus pyralis.</title>
        <authorList>
            <consortium name="Photinus pyralis genome working group"/>
            <person name="Fallon T.R."/>
            <person name="Sander Lower S.E."/>
            <person name="Weng J.-K."/>
        </authorList>
    </citation>
    <scope>NUCLEOTIDE SEQUENCE</scope>
    <source>
        <strain evidence="3">TRF0915ILg1</strain>
        <tissue evidence="3">Whole body</tissue>
    </source>
</reference>
<evidence type="ECO:0000313" key="3">
    <source>
        <dbReference type="EMBL" id="KAF2888379.1"/>
    </source>
</evidence>
<name>A0A8K0CL36_IGNLU</name>
<accession>A0A8K0CL36</accession>
<feature type="non-terminal residue" evidence="3">
    <location>
        <position position="1"/>
    </location>
</feature>
<dbReference type="AlphaFoldDB" id="A0A8K0CL36"/>
<proteinExistence type="predicted"/>
<protein>
    <recommendedName>
        <fullName evidence="2">Transposable element P transposase-like RNase H domain-containing protein</fullName>
    </recommendedName>
</protein>
<evidence type="ECO:0000259" key="2">
    <source>
        <dbReference type="Pfam" id="PF21787"/>
    </source>
</evidence>
<dbReference type="OrthoDB" id="7617100at2759"/>
<evidence type="ECO:0000313" key="4">
    <source>
        <dbReference type="Proteomes" id="UP000801492"/>
    </source>
</evidence>
<keyword evidence="4" id="KW-1185">Reference proteome</keyword>
<evidence type="ECO:0000256" key="1">
    <source>
        <dbReference type="SAM" id="Coils"/>
    </source>
</evidence>
<dbReference type="Proteomes" id="UP000801492">
    <property type="component" value="Unassembled WGS sequence"/>
</dbReference>
<organism evidence="3 4">
    <name type="scientific">Ignelater luminosus</name>
    <name type="common">Cucubano</name>
    <name type="synonym">Pyrophorus luminosus</name>
    <dbReference type="NCBI Taxonomy" id="2038154"/>
    <lineage>
        <taxon>Eukaryota</taxon>
        <taxon>Metazoa</taxon>
        <taxon>Ecdysozoa</taxon>
        <taxon>Arthropoda</taxon>
        <taxon>Hexapoda</taxon>
        <taxon>Insecta</taxon>
        <taxon>Pterygota</taxon>
        <taxon>Neoptera</taxon>
        <taxon>Endopterygota</taxon>
        <taxon>Coleoptera</taxon>
        <taxon>Polyphaga</taxon>
        <taxon>Elateriformia</taxon>
        <taxon>Elateroidea</taxon>
        <taxon>Elateridae</taxon>
        <taxon>Agrypninae</taxon>
        <taxon>Pyrophorini</taxon>
        <taxon>Ignelater</taxon>
    </lineage>
</organism>
<keyword evidence="1" id="KW-0175">Coiled coil</keyword>
<feature type="domain" description="Transposable element P transposase-like RNase H" evidence="2">
    <location>
        <begin position="40"/>
        <end position="96"/>
    </location>
</feature>
<gene>
    <name evidence="3" type="ORF">ILUMI_17794</name>
</gene>
<sequence>MRITKSSCVKVYPGAKRQRVELEKEDNSLAEFEEQIAQLETGTSTQLMRNLAVKVQHICREEKQCLLTFDFMKVRKNVEYNSSQDIIEGFEDLGHIGRGEDLPPMLWFSWSGEYFTNGRFPWHGRKIYAMYDIPQLIKGVRNNLMEKKVLWRDIKQAYLLDRSSTTARAENESE</sequence>